<dbReference type="Proteomes" id="UP000289708">
    <property type="component" value="Unassembled WGS sequence"/>
</dbReference>
<comment type="caution">
    <text evidence="2">The sequence shown here is derived from an EMBL/GenBank/DDBJ whole genome shotgun (WGS) entry which is preliminary data.</text>
</comment>
<evidence type="ECO:0000313" key="3">
    <source>
        <dbReference type="Proteomes" id="UP000289708"/>
    </source>
</evidence>
<dbReference type="EMBL" id="RYFI01000014">
    <property type="protein sequence ID" value="RXF72122.1"/>
    <property type="molecule type" value="Genomic_DNA"/>
</dbReference>
<keyword evidence="3" id="KW-1185">Reference proteome</keyword>
<evidence type="ECO:0000313" key="2">
    <source>
        <dbReference type="EMBL" id="RXF72122.1"/>
    </source>
</evidence>
<gene>
    <name evidence="2" type="ORF">EK403_15035</name>
</gene>
<reference evidence="2 3" key="1">
    <citation type="submission" date="2018-12" db="EMBL/GenBank/DDBJ databases">
        <title>bacterium Hansschlegelia zhihuaiae S113.</title>
        <authorList>
            <person name="He J."/>
        </authorList>
    </citation>
    <scope>NUCLEOTIDE SEQUENCE [LARGE SCALE GENOMIC DNA]</scope>
    <source>
        <strain evidence="2 3">S 113</strain>
    </source>
</reference>
<accession>A0A4V1KIW6</accession>
<dbReference type="AlphaFoldDB" id="A0A4V1KIW6"/>
<organism evidence="2 3">
    <name type="scientific">Hansschlegelia zhihuaiae</name>
    <dbReference type="NCBI Taxonomy" id="405005"/>
    <lineage>
        <taxon>Bacteria</taxon>
        <taxon>Pseudomonadati</taxon>
        <taxon>Pseudomonadota</taxon>
        <taxon>Alphaproteobacteria</taxon>
        <taxon>Hyphomicrobiales</taxon>
        <taxon>Methylopilaceae</taxon>
        <taxon>Hansschlegelia</taxon>
    </lineage>
</organism>
<feature type="region of interest" description="Disordered" evidence="1">
    <location>
        <begin position="136"/>
        <end position="185"/>
    </location>
</feature>
<dbReference type="RefSeq" id="WP_128778289.1">
    <property type="nucleotide sequence ID" value="NZ_RYFI01000014.1"/>
</dbReference>
<feature type="compositionally biased region" description="Low complexity" evidence="1">
    <location>
        <begin position="151"/>
        <end position="169"/>
    </location>
</feature>
<protein>
    <submittedName>
        <fullName evidence="2">Uncharacterized protein</fullName>
    </submittedName>
</protein>
<evidence type="ECO:0000256" key="1">
    <source>
        <dbReference type="SAM" id="MobiDB-lite"/>
    </source>
</evidence>
<sequence>MLRLRTSVGRTPERLDLDGNAWVEVRCASLADYHAAVAHGAAVAQAIEEGGLALETLGLALPDSVSGRTAHAAIRDWAFHLEIGAACVVAWGGIGDQEGVALAEPTPETVKLLMADPAVSGRIVRAALRRVHEVFDEGEGSAVSPTGGRGTASPTAAPAATKASPAPSSDGLRTAGDAPSASSRQ</sequence>
<proteinExistence type="predicted"/>
<name>A0A4V1KIW6_9HYPH</name>